<proteinExistence type="predicted"/>
<dbReference type="EMBL" id="QWIJ01000977">
    <property type="protein sequence ID" value="RMX77327.1"/>
    <property type="molecule type" value="Genomic_DNA"/>
</dbReference>
<accession>A0A3M6WFK5</accession>
<protein>
    <submittedName>
        <fullName evidence="1">Uncharacterized protein</fullName>
    </submittedName>
</protein>
<name>A0A3M6WFK5_HORWE</name>
<evidence type="ECO:0000313" key="1">
    <source>
        <dbReference type="EMBL" id="RMX77327.1"/>
    </source>
</evidence>
<dbReference type="OrthoDB" id="10279625at2759"/>
<dbReference type="VEuPathDB" id="FungiDB:BTJ68_07389"/>
<reference evidence="1 2" key="1">
    <citation type="journal article" date="2018" name="BMC Genomics">
        <title>Genomic evidence for intraspecific hybridization in a clonal and extremely halotolerant yeast.</title>
        <authorList>
            <person name="Gostincar C."/>
            <person name="Stajich J.E."/>
            <person name="Zupancic J."/>
            <person name="Zalar P."/>
            <person name="Gunde-Cimerman N."/>
        </authorList>
    </citation>
    <scope>NUCLEOTIDE SEQUENCE [LARGE SCALE GENOMIC DNA]</scope>
    <source>
        <strain evidence="1 2">EXF-6656</strain>
    </source>
</reference>
<evidence type="ECO:0000313" key="2">
    <source>
        <dbReference type="Proteomes" id="UP000281245"/>
    </source>
</evidence>
<sequence>MHHTVDLSFQCTQSVIEAHSFTSFLELHFIIADMSVTFGGGMWIWQSAELLASANEIADLMTASAAAQITDLYLYTPPGSYSDRKRDLQPFIANATAADIRPKTELSYLLILLHLFDLDDAAGPTKFLQGIEDLIDYNQAVSANERFVGLQADIEPQDQGAYTTFHNGIPDDGLSTAPGSGVWQSTEALDREMLMRNWLTIHQSASDLLHRQDLQLSAAMPFWTETYNGSPVQVNFPSSADTRQSVMKFMMPLLDEYIVMSYNTDPANAANRVGAQATYASTLPAGKRPLVYAAMEVSPNVGETVSYGDTSGKNSKSVVLRDKARIEEILGGQEAFAGVAIHHWSAWKDMPE</sequence>
<dbReference type="AlphaFoldDB" id="A0A3M6WFK5"/>
<gene>
    <name evidence="1" type="ORF">D0869_09976</name>
</gene>
<comment type="caution">
    <text evidence="1">The sequence shown here is derived from an EMBL/GenBank/DDBJ whole genome shotgun (WGS) entry which is preliminary data.</text>
</comment>
<organism evidence="1 2">
    <name type="scientific">Hortaea werneckii</name>
    <name type="common">Black yeast</name>
    <name type="synonym">Cladosporium werneckii</name>
    <dbReference type="NCBI Taxonomy" id="91943"/>
    <lineage>
        <taxon>Eukaryota</taxon>
        <taxon>Fungi</taxon>
        <taxon>Dikarya</taxon>
        <taxon>Ascomycota</taxon>
        <taxon>Pezizomycotina</taxon>
        <taxon>Dothideomycetes</taxon>
        <taxon>Dothideomycetidae</taxon>
        <taxon>Mycosphaerellales</taxon>
        <taxon>Teratosphaeriaceae</taxon>
        <taxon>Hortaea</taxon>
    </lineage>
</organism>
<dbReference type="Proteomes" id="UP000281245">
    <property type="component" value="Unassembled WGS sequence"/>
</dbReference>